<dbReference type="Pfam" id="PF00144">
    <property type="entry name" value="Beta-lactamase"/>
    <property type="match status" value="1"/>
</dbReference>
<keyword evidence="2" id="KW-0378">Hydrolase</keyword>
<protein>
    <submittedName>
        <fullName evidence="2">Serine hydrolase</fullName>
    </submittedName>
</protein>
<dbReference type="AlphaFoldDB" id="A0A2P7S1U9"/>
<dbReference type="Gene3D" id="3.40.710.10">
    <property type="entry name" value="DD-peptidase/beta-lactamase superfamily"/>
    <property type="match status" value="1"/>
</dbReference>
<dbReference type="EMBL" id="PXYL01000018">
    <property type="protein sequence ID" value="PSJ56448.1"/>
    <property type="molecule type" value="Genomic_DNA"/>
</dbReference>
<dbReference type="InterPro" id="IPR012338">
    <property type="entry name" value="Beta-lactam/transpept-like"/>
</dbReference>
<evidence type="ECO:0000313" key="3">
    <source>
        <dbReference type="Proteomes" id="UP000240653"/>
    </source>
</evidence>
<accession>A0A2P7S1U9</accession>
<organism evidence="2 3">
    <name type="scientific">Pseudaminobacter soli</name>
    <name type="common">ex Li et al. 2025</name>
    <dbReference type="NCBI Taxonomy" id="1295366"/>
    <lineage>
        <taxon>Bacteria</taxon>
        <taxon>Pseudomonadati</taxon>
        <taxon>Pseudomonadota</taxon>
        <taxon>Alphaproteobacteria</taxon>
        <taxon>Hyphomicrobiales</taxon>
        <taxon>Phyllobacteriaceae</taxon>
        <taxon>Pseudaminobacter</taxon>
    </lineage>
</organism>
<dbReference type="SUPFAM" id="SSF56601">
    <property type="entry name" value="beta-lactamase/transpeptidase-like"/>
    <property type="match status" value="1"/>
</dbReference>
<evidence type="ECO:0000313" key="2">
    <source>
        <dbReference type="EMBL" id="PSJ56448.1"/>
    </source>
</evidence>
<evidence type="ECO:0000259" key="1">
    <source>
        <dbReference type="Pfam" id="PF00144"/>
    </source>
</evidence>
<sequence>MSLEAGWQAASLLARDFADQWPADEPGGAIIGFDANGIRFAHAGGVESLATLAPFTADSVVRYASVTKHAFASMVLHHCNIISLDDRLGAHLPELQKPVADVTVGRALDMSGGLPDVRECLTLLGLSVYTETEASRLLEFLATVTRLNFDAGTEVSYSNSGYRLVEAALERKGFTFDEFIQREIAGPLDIFLKAPDVWNDPVPGLVPGYWKARERWQLSAAGLHISASGSLAGSGRALARWAQALVSGEAKFSGLLQKLSGTRPLANGRPSGYGLGLRWSSLGARKFVGHGGSHPGYKSYFLLDPVEKTGCVVVSNREDTNGYKIALSAMAALTGEQLPRTGCTIPDGLYVADEGALWLEMRNGIANCLDAEDTLYDDGEGWFSSRSASSPMRLRWTGEALEGEIGHAPRRLLPVTPQPAGTELDGSWETPLYGAHLEIQGGCVVMGIGPTRHAMPLQDIGGGRYLFILHDGPWTKRICLSRLADDRLELVLSRSRMIEYVRKA</sequence>
<dbReference type="RefSeq" id="WP_106726638.1">
    <property type="nucleotide sequence ID" value="NZ_PXYL01000018.1"/>
</dbReference>
<comment type="caution">
    <text evidence="2">The sequence shown here is derived from an EMBL/GenBank/DDBJ whole genome shotgun (WGS) entry which is preliminary data.</text>
</comment>
<dbReference type="OrthoDB" id="119951at2"/>
<reference evidence="2 3" key="1">
    <citation type="submission" date="2018-03" db="EMBL/GenBank/DDBJ databases">
        <title>The draft genome of Mesorhizobium soli JCM 19897.</title>
        <authorList>
            <person name="Li L."/>
            <person name="Liu L."/>
            <person name="Liang L."/>
            <person name="Wang T."/>
            <person name="Zhang X."/>
        </authorList>
    </citation>
    <scope>NUCLEOTIDE SEQUENCE [LARGE SCALE GENOMIC DNA]</scope>
    <source>
        <strain evidence="2 3">JCM 19897</strain>
    </source>
</reference>
<dbReference type="PANTHER" id="PTHR46825:SF9">
    <property type="entry name" value="BETA-LACTAMASE-RELATED DOMAIN-CONTAINING PROTEIN"/>
    <property type="match status" value="1"/>
</dbReference>
<dbReference type="GO" id="GO:0016787">
    <property type="term" value="F:hydrolase activity"/>
    <property type="evidence" value="ECO:0007669"/>
    <property type="project" value="UniProtKB-KW"/>
</dbReference>
<feature type="domain" description="Beta-lactamase-related" evidence="1">
    <location>
        <begin position="24"/>
        <end position="326"/>
    </location>
</feature>
<dbReference type="PANTHER" id="PTHR46825">
    <property type="entry name" value="D-ALANYL-D-ALANINE-CARBOXYPEPTIDASE/ENDOPEPTIDASE AMPH"/>
    <property type="match status" value="1"/>
</dbReference>
<name>A0A2P7S1U9_9HYPH</name>
<dbReference type="InterPro" id="IPR001466">
    <property type="entry name" value="Beta-lactam-related"/>
</dbReference>
<dbReference type="Proteomes" id="UP000240653">
    <property type="component" value="Unassembled WGS sequence"/>
</dbReference>
<proteinExistence type="predicted"/>
<keyword evidence="3" id="KW-1185">Reference proteome</keyword>
<dbReference type="InterPro" id="IPR050491">
    <property type="entry name" value="AmpC-like"/>
</dbReference>
<gene>
    <name evidence="2" type="ORF">C7I85_24525</name>
</gene>